<dbReference type="GO" id="GO:0016787">
    <property type="term" value="F:hydrolase activity"/>
    <property type="evidence" value="ECO:0007669"/>
    <property type="project" value="UniProtKB-KW"/>
</dbReference>
<comment type="caution">
    <text evidence="5">The sequence shown here is derived from an EMBL/GenBank/DDBJ whole genome shotgun (WGS) entry which is preliminary data.</text>
</comment>
<gene>
    <name evidence="5" type="ORF">Ahy_Scaffold1g107530</name>
</gene>
<name>A0A444WW83_ARAHY</name>
<protein>
    <submittedName>
        <fullName evidence="5">Uncharacterized protein</fullName>
    </submittedName>
</protein>
<keyword evidence="6" id="KW-1185">Reference proteome</keyword>
<dbReference type="AlphaFoldDB" id="A0A444WW83"/>
<dbReference type="STRING" id="3818.A0A444WW83"/>
<dbReference type="Pfam" id="PF05761">
    <property type="entry name" value="5_nucleotid"/>
    <property type="match status" value="1"/>
</dbReference>
<dbReference type="EMBL" id="SDMP01000021">
    <property type="protein sequence ID" value="RYQ81659.1"/>
    <property type="molecule type" value="Genomic_DNA"/>
</dbReference>
<keyword evidence="2" id="KW-0378">Hydrolase</keyword>
<dbReference type="Proteomes" id="UP000289738">
    <property type="component" value="Unassembled WGS sequence"/>
</dbReference>
<organism evidence="5 6">
    <name type="scientific">Arachis hypogaea</name>
    <name type="common">Peanut</name>
    <dbReference type="NCBI Taxonomy" id="3818"/>
    <lineage>
        <taxon>Eukaryota</taxon>
        <taxon>Viridiplantae</taxon>
        <taxon>Streptophyta</taxon>
        <taxon>Embryophyta</taxon>
        <taxon>Tracheophyta</taxon>
        <taxon>Spermatophyta</taxon>
        <taxon>Magnoliopsida</taxon>
        <taxon>eudicotyledons</taxon>
        <taxon>Gunneridae</taxon>
        <taxon>Pentapetalae</taxon>
        <taxon>rosids</taxon>
        <taxon>fabids</taxon>
        <taxon>Fabales</taxon>
        <taxon>Fabaceae</taxon>
        <taxon>Papilionoideae</taxon>
        <taxon>50 kb inversion clade</taxon>
        <taxon>dalbergioids sensu lato</taxon>
        <taxon>Dalbergieae</taxon>
        <taxon>Pterocarpus clade</taxon>
        <taxon>Arachis</taxon>
    </lineage>
</organism>
<proteinExistence type="predicted"/>
<accession>A0A444WW83</accession>
<keyword evidence="1" id="KW-0479">Metal-binding</keyword>
<evidence type="ECO:0000256" key="1">
    <source>
        <dbReference type="ARBA" id="ARBA00022723"/>
    </source>
</evidence>
<dbReference type="GO" id="GO:0046872">
    <property type="term" value="F:metal ion binding"/>
    <property type="evidence" value="ECO:0007669"/>
    <property type="project" value="UniProtKB-KW"/>
</dbReference>
<sequence>MELLEAVIYSVFETALDCFLYVSSLAIAPTLLVPHCHLPPPYCHLSRTLDVTVSAYRSRSHRALESSPSSSVRHLRRLRIGASSCRRIFADLTGLGRSVALSSMANKVGQRSLLLKLRYPEICMEFKYDPSFPIRGLYYDKSKGLPNEAEFLRQSRREFRDVYETRHIGCDQARSLVGLTDFFYFSEMELERLCELEEERDAVGSRIFKVSHIHYHVLVISLIGNGKTTLVTKKKDFLLDFYTNLDKNDAYGAQDPRGRKHENRVEQRTAETCESGSLGNL</sequence>
<feature type="region of interest" description="Disordered" evidence="4">
    <location>
        <begin position="252"/>
        <end position="281"/>
    </location>
</feature>
<evidence type="ECO:0000313" key="6">
    <source>
        <dbReference type="Proteomes" id="UP000289738"/>
    </source>
</evidence>
<evidence type="ECO:0000313" key="5">
    <source>
        <dbReference type="EMBL" id="RYQ81659.1"/>
    </source>
</evidence>
<dbReference type="SUPFAM" id="SSF56784">
    <property type="entry name" value="HAD-like"/>
    <property type="match status" value="1"/>
</dbReference>
<feature type="compositionally biased region" description="Polar residues" evidence="4">
    <location>
        <begin position="272"/>
        <end position="281"/>
    </location>
</feature>
<dbReference type="InterPro" id="IPR008380">
    <property type="entry name" value="HAD-SF_hydro_IG_5-nucl"/>
</dbReference>
<dbReference type="InterPro" id="IPR036412">
    <property type="entry name" value="HAD-like_sf"/>
</dbReference>
<evidence type="ECO:0000256" key="2">
    <source>
        <dbReference type="ARBA" id="ARBA00022801"/>
    </source>
</evidence>
<reference evidence="5 6" key="1">
    <citation type="submission" date="2019-01" db="EMBL/GenBank/DDBJ databases">
        <title>Sequencing of cultivated peanut Arachis hypogaea provides insights into genome evolution and oil improvement.</title>
        <authorList>
            <person name="Chen X."/>
        </authorList>
    </citation>
    <scope>NUCLEOTIDE SEQUENCE [LARGE SCALE GENOMIC DNA]</scope>
    <source>
        <strain evidence="6">cv. Fuhuasheng</strain>
        <tissue evidence="5">Leaves</tissue>
    </source>
</reference>
<keyword evidence="3" id="KW-0460">Magnesium</keyword>
<evidence type="ECO:0000256" key="4">
    <source>
        <dbReference type="SAM" id="MobiDB-lite"/>
    </source>
</evidence>
<evidence type="ECO:0000256" key="3">
    <source>
        <dbReference type="ARBA" id="ARBA00022842"/>
    </source>
</evidence>